<organism evidence="3 4">
    <name type="scientific">Croceifilum oryzae</name>
    <dbReference type="NCBI Taxonomy" id="1553429"/>
    <lineage>
        <taxon>Bacteria</taxon>
        <taxon>Bacillati</taxon>
        <taxon>Bacillota</taxon>
        <taxon>Bacilli</taxon>
        <taxon>Bacillales</taxon>
        <taxon>Thermoactinomycetaceae</taxon>
        <taxon>Croceifilum</taxon>
    </lineage>
</organism>
<comment type="caution">
    <text evidence="3">The sequence shown here is derived from an EMBL/GenBank/DDBJ whole genome shotgun (WGS) entry which is preliminary data.</text>
</comment>
<reference evidence="3 4" key="1">
    <citation type="submission" date="2023-07" db="EMBL/GenBank/DDBJ databases">
        <title>Genomic Encyclopedia of Type Strains, Phase IV (KMG-IV): sequencing the most valuable type-strain genomes for metagenomic binning, comparative biology and taxonomic classification.</title>
        <authorList>
            <person name="Goeker M."/>
        </authorList>
    </citation>
    <scope>NUCLEOTIDE SEQUENCE [LARGE SCALE GENOMIC DNA]</scope>
    <source>
        <strain evidence="3 4">DSM 46876</strain>
    </source>
</reference>
<gene>
    <name evidence="3" type="ORF">J2Z48_002184</name>
</gene>
<evidence type="ECO:0000313" key="3">
    <source>
        <dbReference type="EMBL" id="MDQ0418000.1"/>
    </source>
</evidence>
<proteinExistence type="predicted"/>
<protein>
    <submittedName>
        <fullName evidence="3">Transcriptional regulator with XRE-family HTH domain</fullName>
    </submittedName>
</protein>
<dbReference type="SMART" id="SM00530">
    <property type="entry name" value="HTH_XRE"/>
    <property type="match status" value="1"/>
</dbReference>
<dbReference type="Proteomes" id="UP001238450">
    <property type="component" value="Unassembled WGS sequence"/>
</dbReference>
<dbReference type="RefSeq" id="WP_307253362.1">
    <property type="nucleotide sequence ID" value="NZ_JAUSUV010000008.1"/>
</dbReference>
<dbReference type="SUPFAM" id="SSF47413">
    <property type="entry name" value="lambda repressor-like DNA-binding domains"/>
    <property type="match status" value="1"/>
</dbReference>
<evidence type="ECO:0000313" key="4">
    <source>
        <dbReference type="Proteomes" id="UP001238450"/>
    </source>
</evidence>
<dbReference type="Pfam" id="PF01381">
    <property type="entry name" value="HTH_3"/>
    <property type="match status" value="1"/>
</dbReference>
<feature type="domain" description="HTH cro/C1-type" evidence="2">
    <location>
        <begin position="8"/>
        <end position="63"/>
    </location>
</feature>
<dbReference type="InterPro" id="IPR010982">
    <property type="entry name" value="Lambda_DNA-bd_dom_sf"/>
</dbReference>
<dbReference type="PANTHER" id="PTHR46558">
    <property type="entry name" value="TRACRIPTIONAL REGULATORY PROTEIN-RELATED-RELATED"/>
    <property type="match status" value="1"/>
</dbReference>
<dbReference type="InterPro" id="IPR001387">
    <property type="entry name" value="Cro/C1-type_HTH"/>
</dbReference>
<keyword evidence="1" id="KW-0238">DNA-binding</keyword>
<dbReference type="Gene3D" id="1.10.260.40">
    <property type="entry name" value="lambda repressor-like DNA-binding domains"/>
    <property type="match status" value="1"/>
</dbReference>
<evidence type="ECO:0000259" key="2">
    <source>
        <dbReference type="PROSITE" id="PS50943"/>
    </source>
</evidence>
<name>A0AAJ1WSR4_9BACL</name>
<keyword evidence="4" id="KW-1185">Reference proteome</keyword>
<accession>A0AAJ1WSR4</accession>
<evidence type="ECO:0000256" key="1">
    <source>
        <dbReference type="ARBA" id="ARBA00023125"/>
    </source>
</evidence>
<dbReference type="PROSITE" id="PS50943">
    <property type="entry name" value="HTH_CROC1"/>
    <property type="match status" value="1"/>
</dbReference>
<dbReference type="EMBL" id="JAUSUV010000008">
    <property type="protein sequence ID" value="MDQ0418000.1"/>
    <property type="molecule type" value="Genomic_DNA"/>
</dbReference>
<dbReference type="AlphaFoldDB" id="A0AAJ1WSR4"/>
<sequence>MSNIGSRVKKLREKHSLTQKKLAEILGYKTDRAVQYIEQGKRNPDFEGLMTLANYFNVSLDYLVGRSDNPSPPSVEMENQTELDRLHSLIGKLSTKQLHSMNLFIESFLE</sequence>
<dbReference type="PANTHER" id="PTHR46558:SF11">
    <property type="entry name" value="HTH-TYPE TRANSCRIPTIONAL REGULATOR XRE"/>
    <property type="match status" value="1"/>
</dbReference>
<dbReference type="CDD" id="cd00093">
    <property type="entry name" value="HTH_XRE"/>
    <property type="match status" value="1"/>
</dbReference>
<dbReference type="GO" id="GO:0003677">
    <property type="term" value="F:DNA binding"/>
    <property type="evidence" value="ECO:0007669"/>
    <property type="project" value="UniProtKB-KW"/>
</dbReference>